<dbReference type="Gene3D" id="3.10.620.30">
    <property type="match status" value="1"/>
</dbReference>
<sequence>MIDLSEPVDVSLKTEVLVLLRKVTKEVNLAVVPMTDRTHWGVEDRWDYPKGSYGDCKDIQLPKRKRLIEAGLPRRALLMAVVIGQNDEGHAVLMVRTTAGDLVLDNKTSAVLPWRLTGYRFVKREGQNGFGWVSLIEPPLPAAHASR</sequence>
<organism evidence="1">
    <name type="scientific">Microvirga ossetica</name>
    <dbReference type="NCBI Taxonomy" id="1882682"/>
    <lineage>
        <taxon>Bacteria</taxon>
        <taxon>Pseudomonadati</taxon>
        <taxon>Pseudomonadota</taxon>
        <taxon>Alphaproteobacteria</taxon>
        <taxon>Hyphomicrobiales</taxon>
        <taxon>Methylobacteriaceae</taxon>
        <taxon>Microvirga</taxon>
    </lineage>
</organism>
<dbReference type="AlphaFoldDB" id="A0A1B2EAZ4"/>
<gene>
    <name evidence="1" type="ORF">BB934_01935</name>
</gene>
<reference evidence="1" key="1">
    <citation type="submission" date="2016-07" db="EMBL/GenBank/DDBJ databases">
        <title>Microvirga ossetica sp. nov. a new species of rhizobia isolated from root nodules of the legume species Vicia alpestris Steven originated from North Ossetia region in the Caucasus.</title>
        <authorList>
            <person name="Safronova V.I."/>
            <person name="Kuznetsova I.G."/>
            <person name="Sazanova A.L."/>
            <person name="Belimov A."/>
            <person name="Andronov E."/>
            <person name="Osledkin Y.S."/>
            <person name="Onishchuk O.P."/>
            <person name="Kurchak O.N."/>
            <person name="Shaposhnikov A.I."/>
            <person name="Willems A."/>
            <person name="Tikhonovich I.A."/>
        </authorList>
    </citation>
    <scope>NUCLEOTIDE SEQUENCE [LARGE SCALE GENOMIC DNA]</scope>
    <source>
        <strain evidence="1">V5/3M</strain>
    </source>
</reference>
<dbReference type="RefSeq" id="WP_237050140.1">
    <property type="nucleotide sequence ID" value="NZ_CP016616.1"/>
</dbReference>
<proteinExistence type="predicted"/>
<evidence type="ECO:0008006" key="2">
    <source>
        <dbReference type="Google" id="ProtNLM"/>
    </source>
</evidence>
<dbReference type="EMBL" id="CP016616">
    <property type="protein sequence ID" value="ANY77131.1"/>
    <property type="molecule type" value="Genomic_DNA"/>
</dbReference>
<dbReference type="InterPro" id="IPR010319">
    <property type="entry name" value="Transglutaminase-like_Cys_pept"/>
</dbReference>
<dbReference type="Pfam" id="PF06035">
    <property type="entry name" value="Peptidase_C93"/>
    <property type="match status" value="1"/>
</dbReference>
<evidence type="ECO:0000313" key="1">
    <source>
        <dbReference type="EMBL" id="ANY77131.1"/>
    </source>
</evidence>
<dbReference type="PANTHER" id="PTHR39327:SF1">
    <property type="entry name" value="BLR5470 PROTEIN"/>
    <property type="match status" value="1"/>
</dbReference>
<dbReference type="KEGG" id="moc:BB934_01935"/>
<name>A0A1B2EAZ4_9HYPH</name>
<accession>A0A1B2EAZ4</accession>
<dbReference type="PANTHER" id="PTHR39327">
    <property type="match status" value="1"/>
</dbReference>
<protein>
    <recommendedName>
        <fullName evidence="2">Transglutaminase</fullName>
    </recommendedName>
</protein>